<dbReference type="OrthoDB" id="10443501at2759"/>
<dbReference type="EMBL" id="BMAV01024904">
    <property type="protein sequence ID" value="GFS37043.1"/>
    <property type="molecule type" value="Genomic_DNA"/>
</dbReference>
<accession>A0A8X6IC97</accession>
<evidence type="ECO:0000313" key="1">
    <source>
        <dbReference type="EMBL" id="GFS37043.1"/>
    </source>
</evidence>
<protein>
    <submittedName>
        <fullName evidence="1">Uncharacterized protein</fullName>
    </submittedName>
</protein>
<reference evidence="1" key="1">
    <citation type="submission" date="2020-08" db="EMBL/GenBank/DDBJ databases">
        <title>Multicomponent nature underlies the extraordinary mechanical properties of spider dragline silk.</title>
        <authorList>
            <person name="Kono N."/>
            <person name="Nakamura H."/>
            <person name="Mori M."/>
            <person name="Yoshida Y."/>
            <person name="Ohtoshi R."/>
            <person name="Malay A.D."/>
            <person name="Moran D.A.P."/>
            <person name="Tomita M."/>
            <person name="Numata K."/>
            <person name="Arakawa K."/>
        </authorList>
    </citation>
    <scope>NUCLEOTIDE SEQUENCE</scope>
</reference>
<gene>
    <name evidence="1" type="ORF">TNIN_98151</name>
</gene>
<dbReference type="AlphaFoldDB" id="A0A8X6IC97"/>
<name>A0A8X6IC97_9ARAC</name>
<keyword evidence="2" id="KW-1185">Reference proteome</keyword>
<sequence length="294" mass="34056">MVGVTLKPFHVLHCLSSEFFYFFNSYQQIFLFNHLITAKISINALQNPLSSLSVPKLKFEYQRSGRIHFRKRERDVRATSQVIRYAPRQWKRPVLALTAPVLPLTIDCVPFALSILSAIDLHSLPPDPMTLTLRGRTSRRQPKVKYRLNRTRARSCPHDTLLIALKILQVPPPRKNDAPHSYPFPRLLLTHGQQPLLTSNEVEPFEKPSTTLSTLLHPKIDSSADLGRILRSRLRGLHLERRPRTDLHGRTELFLGAQRPLGRALRPTNCLEMSHIYPMERCEMWFLVFLFLFT</sequence>
<comment type="caution">
    <text evidence="1">The sequence shown here is derived from an EMBL/GenBank/DDBJ whole genome shotgun (WGS) entry which is preliminary data.</text>
</comment>
<evidence type="ECO:0000313" key="2">
    <source>
        <dbReference type="Proteomes" id="UP000886998"/>
    </source>
</evidence>
<proteinExistence type="predicted"/>
<organism evidence="1 2">
    <name type="scientific">Trichonephila inaurata madagascariensis</name>
    <dbReference type="NCBI Taxonomy" id="2747483"/>
    <lineage>
        <taxon>Eukaryota</taxon>
        <taxon>Metazoa</taxon>
        <taxon>Ecdysozoa</taxon>
        <taxon>Arthropoda</taxon>
        <taxon>Chelicerata</taxon>
        <taxon>Arachnida</taxon>
        <taxon>Araneae</taxon>
        <taxon>Araneomorphae</taxon>
        <taxon>Entelegynae</taxon>
        <taxon>Araneoidea</taxon>
        <taxon>Nephilidae</taxon>
        <taxon>Trichonephila</taxon>
        <taxon>Trichonephila inaurata</taxon>
    </lineage>
</organism>
<dbReference type="Proteomes" id="UP000886998">
    <property type="component" value="Unassembled WGS sequence"/>
</dbReference>